<reference evidence="2 3" key="1">
    <citation type="submission" date="2015-04" db="EMBL/GenBank/DDBJ databases">
        <title>Complete genome sequence of Sulfurovum lithotrophicum ATCC BAA-797T.</title>
        <authorList>
            <person name="Ahn J."/>
            <person name="Park G."/>
            <person name="Jeon W."/>
            <person name="Jang Y."/>
            <person name="Jang M."/>
            <person name="Lee H."/>
            <person name="Lee H."/>
        </authorList>
    </citation>
    <scope>NUCLEOTIDE SEQUENCE [LARGE SCALE GENOMIC DNA]</scope>
    <source>
        <strain evidence="3">ATCC BAA-797 / 42BKT</strain>
    </source>
</reference>
<dbReference type="Gene3D" id="3.30.70.1430">
    <property type="entry name" value="Multidrug efflux transporter AcrB pore domain"/>
    <property type="match status" value="2"/>
</dbReference>
<gene>
    <name evidence="2" type="ORF">YH65_07945</name>
</gene>
<keyword evidence="3" id="KW-1185">Reference proteome</keyword>
<dbReference type="Gene3D" id="1.20.1640.10">
    <property type="entry name" value="Multidrug efflux transporter AcrB transmembrane domain"/>
    <property type="match status" value="2"/>
</dbReference>
<accession>A0A7U4M1U2</accession>
<dbReference type="KEGG" id="slh:YH65_07945"/>
<organism evidence="2 3">
    <name type="scientific">Sulfurovum lithotrophicum</name>
    <dbReference type="NCBI Taxonomy" id="206403"/>
    <lineage>
        <taxon>Bacteria</taxon>
        <taxon>Pseudomonadati</taxon>
        <taxon>Campylobacterota</taxon>
        <taxon>Epsilonproteobacteria</taxon>
        <taxon>Campylobacterales</taxon>
        <taxon>Sulfurovaceae</taxon>
        <taxon>Sulfurovum</taxon>
    </lineage>
</organism>
<dbReference type="PANTHER" id="PTHR32063">
    <property type="match status" value="1"/>
</dbReference>
<feature type="transmembrane region" description="Helical" evidence="1">
    <location>
        <begin position="981"/>
        <end position="999"/>
    </location>
</feature>
<dbReference type="InterPro" id="IPR027463">
    <property type="entry name" value="AcrB_DN_DC_subdom"/>
</dbReference>
<dbReference type="AlphaFoldDB" id="A0A7U4M1U2"/>
<dbReference type="PANTHER" id="PTHR32063:SF33">
    <property type="entry name" value="RND SUPERFAMILY EFFLUX PUMP PERMEASE COMPONENT"/>
    <property type="match status" value="1"/>
</dbReference>
<dbReference type="Pfam" id="PF00873">
    <property type="entry name" value="ACR_tran"/>
    <property type="match status" value="2"/>
</dbReference>
<evidence type="ECO:0000313" key="2">
    <source>
        <dbReference type="EMBL" id="AKF25329.1"/>
    </source>
</evidence>
<feature type="transmembrane region" description="Helical" evidence="1">
    <location>
        <begin position="1005"/>
        <end position="1027"/>
    </location>
</feature>
<feature type="transmembrane region" description="Helical" evidence="1">
    <location>
        <begin position="426"/>
        <end position="445"/>
    </location>
</feature>
<keyword evidence="1" id="KW-0472">Membrane</keyword>
<dbReference type="GO" id="GO:0042910">
    <property type="term" value="F:xenobiotic transmembrane transporter activity"/>
    <property type="evidence" value="ECO:0007669"/>
    <property type="project" value="TreeGrafter"/>
</dbReference>
<protein>
    <submittedName>
        <fullName evidence="2">Acriflavin resistance protein</fullName>
    </submittedName>
</protein>
<dbReference type="Gene3D" id="3.30.70.1320">
    <property type="entry name" value="Multidrug efflux transporter AcrB pore domain like"/>
    <property type="match status" value="1"/>
</dbReference>
<feature type="transmembrane region" description="Helical" evidence="1">
    <location>
        <begin position="457"/>
        <end position="477"/>
    </location>
</feature>
<dbReference type="Gene3D" id="3.30.70.1440">
    <property type="entry name" value="Multidrug efflux transporter AcrB pore domain"/>
    <property type="match status" value="1"/>
</dbReference>
<feature type="transmembrane region" description="Helical" evidence="1">
    <location>
        <begin position="888"/>
        <end position="921"/>
    </location>
</feature>
<dbReference type="SUPFAM" id="SSF82866">
    <property type="entry name" value="Multidrug efflux transporter AcrB transmembrane domain"/>
    <property type="match status" value="2"/>
</dbReference>
<feature type="transmembrane region" description="Helical" evidence="1">
    <location>
        <begin position="941"/>
        <end position="961"/>
    </location>
</feature>
<dbReference type="GO" id="GO:0005886">
    <property type="term" value="C:plasma membrane"/>
    <property type="evidence" value="ECO:0007669"/>
    <property type="project" value="TreeGrafter"/>
</dbReference>
<feature type="transmembrane region" description="Helical" evidence="1">
    <location>
        <begin position="521"/>
        <end position="539"/>
    </location>
</feature>
<reference evidence="3" key="2">
    <citation type="journal article" date="2017" name="Stand. Genomic Sci.">
        <title>Complete genome sequence of the sulfur-oxidizing chemolithoautotrophic Sulfurovum lithotrophicum 42BKTT.</title>
        <authorList>
            <person name="Jeon W."/>
            <person name="Priscilla L."/>
            <person name="Park G."/>
            <person name="Lee H."/>
            <person name="Lee N."/>
            <person name="Lee D."/>
            <person name="Kwon H."/>
            <person name="Ahn I."/>
            <person name="Lee C."/>
            <person name="Lee H."/>
            <person name="Ahn J."/>
        </authorList>
    </citation>
    <scope>NUCLEOTIDE SEQUENCE [LARGE SCALE GENOMIC DNA]</scope>
    <source>
        <strain evidence="3">ATCC BAA-797 / 42BKT</strain>
    </source>
</reference>
<sequence>MIRQFVTFAVDRPVINHILMAFMLVLSIFAYQDIPKEIFPPSTLDQITITGGYPGASADVLDKMAVRNIEDEIKSISEINNIDTVIQNGFFSIRADIKEGSENQLVLGDVKDVIANIRRDLPADMDEPIAKITVHDFPLLLVAISGDVPKKRLLNIAEDLKSKLSTYKNLSSISIRGDADDEVLIQIDNDKLNAYGLSKEGVYKAISTLSSIFPIGTIEQKGSHLYLSTINGEKSAKALEATLISVAGKRVRLGDIAHVQFGLSESNEISHFNGVQNISININKTKKGNAIALSREIKQMLKEVQKEYKDVVFEAYTDTSVWIKNRLNLVSSNILFGLILVFLALLLSVNYKIALVVAIGIPTSFMITLIAADMIGYSLNMLTLLGALIALGMLVDEAIVVAENIYRHLEMGKAPREAAIDGSLEMFPAVLTATLTTVFAFLPLLIMSGEMGMFMKVLPVMISILLLSSLFEAFYFLPLHSKEFFSTKDMKKGHDRSDFWIKLDVMYERLLGKLLKRKKRSLFLLVTFIILSTVGMLELTKFKLFPEFDSTQIYLNGKIDVNSKLEDTEKVVTEIEKKLLEYYGKEDTEVSSITSVIGLYFNADQTFQTGKNLFHIFINLHEKAPENFFDKYINPILSLEYDGSDMIREKKAQEIATETQKDVVEAFRKKQLPNGEKLFSELNIFVPQTGIVGHDIEIGLNTADGKKQFEAINRLKKALGSIKGVFDITDNATEGVKELKLRINEYGQMLGFNEAYVTSVLKGTFLKGEYGKMFDTKGLIRVRIEDPQKDEDLDVSSIKLTTPDGRQVVRLDEIADFIYKKSYVKIFKEDGERVRTVIARVESKTVLATEVMTRIKPLLQTFEKEGIKVIIKGEEKENKQMKKEMTQAAMIAIFLIFISLVWMFNSLVLPLIIVSTIPLSIVGALAGTYIMGINLTMPGVMGMIGLAGVVVNDGLIMLSFIKGSKDQQEMMQKAGYRLRPILLTSITTVLGLSSMIFFASGQALIIQPMAISLGFGIAWATVLNLYYVPLMYAVIYRVNPAGPEEKNGKTSSFL</sequence>
<dbReference type="PRINTS" id="PR00702">
    <property type="entry name" value="ACRIFLAVINRP"/>
</dbReference>
<dbReference type="Proteomes" id="UP000034444">
    <property type="component" value="Chromosome"/>
</dbReference>
<evidence type="ECO:0000256" key="1">
    <source>
        <dbReference type="SAM" id="Phobius"/>
    </source>
</evidence>
<dbReference type="Gene3D" id="3.30.2090.10">
    <property type="entry name" value="Multidrug efflux transporter AcrB TolC docking domain, DN and DC subdomains"/>
    <property type="match status" value="2"/>
</dbReference>
<feature type="transmembrane region" description="Helical" evidence="1">
    <location>
        <begin position="353"/>
        <end position="372"/>
    </location>
</feature>
<name>A0A7U4M1U2_9BACT</name>
<evidence type="ECO:0000313" key="3">
    <source>
        <dbReference type="Proteomes" id="UP000034444"/>
    </source>
</evidence>
<feature type="transmembrane region" description="Helical" evidence="1">
    <location>
        <begin position="14"/>
        <end position="31"/>
    </location>
</feature>
<dbReference type="InterPro" id="IPR001036">
    <property type="entry name" value="Acrflvin-R"/>
</dbReference>
<dbReference type="SUPFAM" id="SSF82693">
    <property type="entry name" value="Multidrug efflux transporter AcrB pore domain, PN1, PN2, PC1 and PC2 subdomains"/>
    <property type="match status" value="2"/>
</dbReference>
<feature type="transmembrane region" description="Helical" evidence="1">
    <location>
        <begin position="327"/>
        <end position="347"/>
    </location>
</feature>
<keyword evidence="1" id="KW-1133">Transmembrane helix</keyword>
<feature type="transmembrane region" description="Helical" evidence="1">
    <location>
        <begin position="384"/>
        <end position="406"/>
    </location>
</feature>
<dbReference type="EMBL" id="CP011308">
    <property type="protein sequence ID" value="AKF25329.1"/>
    <property type="molecule type" value="Genomic_DNA"/>
</dbReference>
<dbReference type="OrthoDB" id="8430015at2"/>
<proteinExistence type="predicted"/>
<keyword evidence="1" id="KW-0812">Transmembrane</keyword>
<dbReference type="SUPFAM" id="SSF82714">
    <property type="entry name" value="Multidrug efflux transporter AcrB TolC docking domain, DN and DC subdomains"/>
    <property type="match status" value="1"/>
</dbReference>
<dbReference type="RefSeq" id="WP_046551406.1">
    <property type="nucleotide sequence ID" value="NZ_CP011308.1"/>
</dbReference>